<protein>
    <submittedName>
        <fullName evidence="9">Nuclear pore membrane glycoprotein 210</fullName>
    </submittedName>
</protein>
<evidence type="ECO:0000259" key="6">
    <source>
        <dbReference type="Pfam" id="PF22969"/>
    </source>
</evidence>
<reference evidence="9 10" key="1">
    <citation type="journal article" date="2018" name="Biotechnol. Adv.">
        <title>Improved genomic resources and new bioinformatic workflow for the carcinogenic parasite Clonorchis sinensis: Biotechnological implications.</title>
        <authorList>
            <person name="Wang D."/>
            <person name="Korhonen P.K."/>
            <person name="Gasser R.B."/>
            <person name="Young N.D."/>
        </authorList>
    </citation>
    <scope>NUCLEOTIDE SEQUENCE [LARGE SCALE GENOMIC DNA]</scope>
    <source>
        <strain evidence="9">Cs-k2</strain>
    </source>
</reference>
<dbReference type="Pfam" id="PF22962">
    <property type="entry name" value="Ig_NUP210_7th"/>
    <property type="match status" value="1"/>
</dbReference>
<accession>A0A419Q4C0</accession>
<feature type="domain" description="NUP210 Ig-like" evidence="5">
    <location>
        <begin position="38"/>
        <end position="127"/>
    </location>
</feature>
<feature type="domain" description="NUP210 Ig-like" evidence="3">
    <location>
        <begin position="768"/>
        <end position="892"/>
    </location>
</feature>
<comment type="caution">
    <text evidence="9">The sequence shown here is derived from an EMBL/GenBank/DDBJ whole genome shotgun (WGS) entry which is preliminary data.</text>
</comment>
<dbReference type="Pfam" id="PF22967">
    <property type="entry name" value="Ig_NUP210_1st"/>
    <property type="match status" value="1"/>
</dbReference>
<dbReference type="PANTHER" id="PTHR23019">
    <property type="entry name" value="NUCLEAR PORE MEMBRANE GLYCOPROTEIN GP210-RELATED"/>
    <property type="match status" value="1"/>
</dbReference>
<dbReference type="EMBL" id="NIRI02000010">
    <property type="protein sequence ID" value="KAG5453649.1"/>
    <property type="molecule type" value="Genomic_DNA"/>
</dbReference>
<keyword evidence="2" id="KW-1133">Transmembrane helix</keyword>
<dbReference type="InterPro" id="IPR055099">
    <property type="entry name" value="Ig_NUP210_7th"/>
</dbReference>
<dbReference type="InterPro" id="IPR058779">
    <property type="entry name" value="Ig_NUP210_13th"/>
</dbReference>
<evidence type="ECO:0000256" key="2">
    <source>
        <dbReference type="SAM" id="Phobius"/>
    </source>
</evidence>
<organism evidence="9 10">
    <name type="scientific">Clonorchis sinensis</name>
    <name type="common">Chinese liver fluke</name>
    <dbReference type="NCBI Taxonomy" id="79923"/>
    <lineage>
        <taxon>Eukaryota</taxon>
        <taxon>Metazoa</taxon>
        <taxon>Spiralia</taxon>
        <taxon>Lophotrochozoa</taxon>
        <taxon>Platyhelminthes</taxon>
        <taxon>Trematoda</taxon>
        <taxon>Digenea</taxon>
        <taxon>Opisthorchiida</taxon>
        <taxon>Opisthorchiata</taxon>
        <taxon>Opisthorchiidae</taxon>
        <taxon>Clonorchis</taxon>
    </lineage>
</organism>
<dbReference type="Pfam" id="PF24991">
    <property type="entry name" value="Ig_NUP210_4th"/>
    <property type="match status" value="1"/>
</dbReference>
<feature type="compositionally biased region" description="Low complexity" evidence="1">
    <location>
        <begin position="721"/>
        <end position="733"/>
    </location>
</feature>
<reference evidence="9 10" key="2">
    <citation type="journal article" date="2021" name="Genomics">
        <title>High-quality reference genome for Clonorchis sinensis.</title>
        <authorList>
            <person name="Young N.D."/>
            <person name="Stroehlein A.J."/>
            <person name="Kinkar L."/>
            <person name="Wang T."/>
            <person name="Sohn W.M."/>
            <person name="Chang B.C.H."/>
            <person name="Kaur P."/>
            <person name="Weisz D."/>
            <person name="Dudchenko O."/>
            <person name="Aiden E.L."/>
            <person name="Korhonen P.K."/>
            <person name="Gasser R.B."/>
        </authorList>
    </citation>
    <scope>NUCLEOTIDE SEQUENCE [LARGE SCALE GENOMIC DNA]</scope>
    <source>
        <strain evidence="9">Cs-k2</strain>
    </source>
</reference>
<dbReference type="InterPro" id="IPR056897">
    <property type="entry name" value="Ig_NUP210_4th"/>
</dbReference>
<dbReference type="InterPro" id="IPR055097">
    <property type="entry name" value="Ig_NUP210_2nd"/>
</dbReference>
<keyword evidence="2" id="KW-0472">Membrane</keyword>
<keyword evidence="10" id="KW-1185">Reference proteome</keyword>
<dbReference type="Pfam" id="PF22963">
    <property type="entry name" value="Ig_NUP210_3rd"/>
    <property type="match status" value="1"/>
</dbReference>
<dbReference type="Pfam" id="PF22969">
    <property type="entry name" value="Ig_NUP210_2nd"/>
    <property type="match status" value="1"/>
</dbReference>
<feature type="domain" description="NUP210 Ig-like" evidence="4">
    <location>
        <begin position="254"/>
        <end position="332"/>
    </location>
</feature>
<dbReference type="Pfam" id="PF26181">
    <property type="entry name" value="Ig_NUP210_13th"/>
    <property type="match status" value="1"/>
</dbReference>
<proteinExistence type="predicted"/>
<dbReference type="InterPro" id="IPR055096">
    <property type="entry name" value="Ig_NUP210_1st"/>
</dbReference>
<dbReference type="STRING" id="79923.A0A419Q4C0"/>
<feature type="domain" description="NUP210 fourth Ig-like" evidence="7">
    <location>
        <begin position="409"/>
        <end position="484"/>
    </location>
</feature>
<name>A0A419Q4C0_CLOSI</name>
<dbReference type="OrthoDB" id="361283at2759"/>
<feature type="region of interest" description="Disordered" evidence="1">
    <location>
        <begin position="720"/>
        <end position="740"/>
    </location>
</feature>
<feature type="domain" description="NUP210 Ig-like" evidence="8">
    <location>
        <begin position="1477"/>
        <end position="1570"/>
    </location>
</feature>
<dbReference type="GO" id="GO:0005643">
    <property type="term" value="C:nuclear pore"/>
    <property type="evidence" value="ECO:0007669"/>
    <property type="project" value="TreeGrafter"/>
</dbReference>
<gene>
    <name evidence="9" type="ORF">CSKR_113694</name>
</gene>
<evidence type="ECO:0000256" key="1">
    <source>
        <dbReference type="SAM" id="MobiDB-lite"/>
    </source>
</evidence>
<dbReference type="FunCoup" id="A0A419Q4C0">
    <property type="interactions" value="896"/>
</dbReference>
<evidence type="ECO:0000313" key="10">
    <source>
        <dbReference type="Proteomes" id="UP000286415"/>
    </source>
</evidence>
<evidence type="ECO:0000259" key="5">
    <source>
        <dbReference type="Pfam" id="PF22967"/>
    </source>
</evidence>
<evidence type="ECO:0000313" key="9">
    <source>
        <dbReference type="EMBL" id="KAG5453649.1"/>
    </source>
</evidence>
<dbReference type="PANTHER" id="PTHR23019:SF0">
    <property type="entry name" value="NUCLEAR PORE MEMBRANE GLYCOPROTEIN 210"/>
    <property type="match status" value="1"/>
</dbReference>
<dbReference type="InterPro" id="IPR045197">
    <property type="entry name" value="NUP210-like"/>
</dbReference>
<dbReference type="InterPro" id="IPR055098">
    <property type="entry name" value="Ig_NUP210_3rd"/>
</dbReference>
<evidence type="ECO:0000259" key="3">
    <source>
        <dbReference type="Pfam" id="PF22962"/>
    </source>
</evidence>
<evidence type="ECO:0000259" key="8">
    <source>
        <dbReference type="Pfam" id="PF26181"/>
    </source>
</evidence>
<dbReference type="InParanoid" id="A0A419Q4C0"/>
<keyword evidence="2" id="KW-0812">Transmembrane</keyword>
<dbReference type="Proteomes" id="UP000286415">
    <property type="component" value="Unassembled WGS sequence"/>
</dbReference>
<evidence type="ECO:0000259" key="4">
    <source>
        <dbReference type="Pfam" id="PF22963"/>
    </source>
</evidence>
<evidence type="ECO:0000259" key="7">
    <source>
        <dbReference type="Pfam" id="PF24991"/>
    </source>
</evidence>
<feature type="transmembrane region" description="Helical" evidence="2">
    <location>
        <begin position="2333"/>
        <end position="2354"/>
    </location>
</feature>
<sequence>MKTTAQSRSPGRLDSKFRMWSLLAVVALLAVASVNSDFRLSDSKLLLPYHSFAPVNYTLRGSAGACYEWRSGTPEVATVTPLSKDNSVCSSEAVVTAVWNSPHRAVTTIYARVSTTGHVVKCDVIVDDIHHIEIETTTQELYLHNTPESLTVVAYDEYGNTFSTLHGVPFEWRIHGDTYSGAADGHTVLRFLTWTESEYATPPSIAVLESRGMQGHMQLVSGLRTGSAVVDVSLWESMYSSVPAAHVRLLVMANAQLSPALAYLMPGSELKLSVRVVQQGSEKDIPMPSSQYHLLVNDTELAELDPADGCTVLAKLYGQTEITLFDRNVEEALENVHAMAHVEAPGDEQLRLPRRRLPTSLILVVEPAYFGFTMQAFIHSRSAICQRAASVSAHRLNRPVREESQVTRDWIMEVGHMYTVFIELFDHNGHRLYASDNLRVELKTSSDKLILRNSTANGTMAVVQPTSPGPFTIEARLLGFTDKSGRLTPSPTSVFGSEDIVVHPITEVRPPLVILPWPISINESTGYQLTVSGGYSPYVWSVLQESTNTGKAVLDEAGSSISNELVSINQKGELTAMGFGEALIVAASSSYPHLCGTAKVLVTSPAGIEFVPGPAEVVVRHKEGHKRTTIYSGRPFGNVGVSHQDTEVLLVGLAVLDSERRSMTDCRGLPITITPLDPSIIEVLPERLPARPSNGPSSQLSECLRIRVVGLQVGSTELEASYESPDSLSSSSSGTNEARENVSSTIYKSRFAIAVYRNILFMDPILDKTHVALGSTREFTYSFGPSPWIFEPSSHFSRVLGLDPSGPLAPLDPHSPPPMVIREPYVDKSRPILSPGDSSGFPVLEWESRPMVFSMRCESLGSFRFALEVGNKPTALNTDPIIMRANFTIICELPAKLQLTVHRPLPVLPVDISSCPLVNLTVTALDDEVPIANTAPFVVSLSFFGPNGHKLEAVDSMLTTVAALSTNQADSDRHQLSKLVLNAAPKIQRATMAAPDASSWSSPYPFLGPHFILEPREPGKSVGAIHISVRSHLNPAYSSRLKLSGSQLLVDEDLLATVLARFHAPAHISAAGNRLQIFHHTNVEIPVPVLGGSGYFHVTDGRDTLQITPNTKHHSKPTGFDAGPYEFRLKSRRIGSTVLRIIDLCFPRLPPSMEPVEIYNPYELFLNVDVVGLSALKLHAVDRIQLGGQIVAIVEPLDNNGQPLFGGFTHLLDLTILQQPTSLDKGVQSAVQVLGVPDLSSASYWHDDPDTPKTEAHLARFNVRGLSLGSASLTVSCETIENESRKTVVIQSNAVDIQVFAPLRLYPCNFNLLLGAEYELRASGGPHPSAVEFFVEVAHRAVLTLEQTRPTSVLIRAGGTPGTVSVRALTRSRSSAVNVSSSDANSDGLVVTSEASCNIHVVSLSGIRIGCPLVSSAEIVPPPHVGIGSSSPRDLNTLEERFLIACRPEEQSGNCGVAPLWIEGLVAPIKSNRHRATQTGTASHVLNQSFTDIVTPLGLSGSIPALRFKWRLNPPQPTSAARLIHSLEGFNVDIPETHLASGMTLVGLSPGRVTIHVTVEATDLSLAQLVGSTGNPVRQLLAQLVVLILPPLGLQSPFVPLPRQLLMSPDSQYQLRPRVDVPSHSHVHYEVIAPPTPNTSNLELPVTITSAGFVQAGRSDRVNFERRATIKISSWPKDHLQGELDSRTVQTMFLDVIVKPPRYVHLSAISGAYIRSTGLPVGGPYQLQLTHHDDLGRSFDAIADKYLQLRSHLQRTDLIEAVLADFVQQHQTATVLRGLTGSLLSLRVLPVSSDAADTKRRTSSDLVNSVLRLGQTEESSGFWPTYLSIPHGGEQESIGLSSMVVSQWTCLPELIDGARWSSSDPSVLWVDRSGRLLLARRPGKAYLLYTVGPTLGPQSLWSNSSYGSRLSYLRGIRLKPLLGEPTQAPIRLIFVDADSNVIRVGSCCSARHTATDARQSSDFHNSTILGSVRIRHRTKGYDHTSCFVTDENARHELSANSPIHCSIQLSSFAQHRIVPSWLSLLVLWSQNDTLQSTDLISSASVLSEFVNARLEPVTKQSAFYRDSIQWQCILRTTSLWHQFSSILGLVLDPDARLVVHLKGSEAQEGEYPILASSEIIPLPGFQVVVPPALVHPIDPGLARGITYLVWFNNPSELTQRMLVFVPPATSAMIVSKQLGPDRLVVRSKLPNVVDVTGPPRPVYSLTEVSLILAEYMNRLKSATPMVLNSLPSSLGPVLDMWRTLAAQQVQQIENEAAVSSDGTLIKQQLLWLVELRASIGDAAVNTIVDVIVSLRQTGQHVSIPVQVHLPSKAELSRSMGQTSWRLQSTGFSWLHLFALILITLLFAIVVHVMLRSGTLVSSSDGLNVTKDLPAGVSPSATRTSPRQLWTHGYQPFSTLRSPNLPSGQSVYGTNISPPPGGLFYGGPSSHSSLGDGDMAMEERKWRRVLSGGSPSRLRDTFDSI</sequence>
<feature type="domain" description="NUP210 Ig-like" evidence="6">
    <location>
        <begin position="136"/>
        <end position="244"/>
    </location>
</feature>